<name>A0AAV6YFX9_ENGPU</name>
<comment type="caution">
    <text evidence="1">The sequence shown here is derived from an EMBL/GenBank/DDBJ whole genome shotgun (WGS) entry which is preliminary data.</text>
</comment>
<keyword evidence="2" id="KW-1185">Reference proteome</keyword>
<evidence type="ECO:0000313" key="2">
    <source>
        <dbReference type="Proteomes" id="UP000824782"/>
    </source>
</evidence>
<dbReference type="AlphaFoldDB" id="A0AAV6YFX9"/>
<dbReference type="EMBL" id="WNYA01043328">
    <property type="protein sequence ID" value="KAG8536454.1"/>
    <property type="molecule type" value="Genomic_DNA"/>
</dbReference>
<sequence length="83" mass="9551">MDRVSKSAPICSYRAAVAVITKILENGSPIYIHCHCHHRVREGRSGETRGGSEEGESSYLSNFYLNSKEHNHCHYYRQFFFLA</sequence>
<protein>
    <submittedName>
        <fullName evidence="1">Uncharacterized protein</fullName>
    </submittedName>
</protein>
<evidence type="ECO:0000313" key="1">
    <source>
        <dbReference type="EMBL" id="KAG8536454.1"/>
    </source>
</evidence>
<proteinExistence type="predicted"/>
<gene>
    <name evidence="1" type="ORF">GDO81_026324</name>
</gene>
<accession>A0AAV6YFX9</accession>
<organism evidence="1 2">
    <name type="scientific">Engystomops pustulosus</name>
    <name type="common">Tungara frog</name>
    <name type="synonym">Physalaemus pustulosus</name>
    <dbReference type="NCBI Taxonomy" id="76066"/>
    <lineage>
        <taxon>Eukaryota</taxon>
        <taxon>Metazoa</taxon>
        <taxon>Chordata</taxon>
        <taxon>Craniata</taxon>
        <taxon>Vertebrata</taxon>
        <taxon>Euteleostomi</taxon>
        <taxon>Amphibia</taxon>
        <taxon>Batrachia</taxon>
        <taxon>Anura</taxon>
        <taxon>Neobatrachia</taxon>
        <taxon>Hyloidea</taxon>
        <taxon>Leptodactylidae</taxon>
        <taxon>Leiuperinae</taxon>
        <taxon>Engystomops</taxon>
    </lineage>
</organism>
<dbReference type="Proteomes" id="UP000824782">
    <property type="component" value="Unassembled WGS sequence"/>
</dbReference>
<reference evidence="1" key="1">
    <citation type="thesis" date="2020" institute="ProQuest LLC" country="789 East Eisenhower Parkway, Ann Arbor, MI, USA">
        <title>Comparative Genomics and Chromosome Evolution.</title>
        <authorList>
            <person name="Mudd A.B."/>
        </authorList>
    </citation>
    <scope>NUCLEOTIDE SEQUENCE</scope>
    <source>
        <strain evidence="1">237g6f4</strain>
        <tissue evidence="1">Blood</tissue>
    </source>
</reference>